<accession>A0ABR2BUJ7</accession>
<reference evidence="1 2" key="1">
    <citation type="journal article" date="2024" name="G3 (Bethesda)">
        <title>Genome assembly of Hibiscus sabdariffa L. provides insights into metabolisms of medicinal natural products.</title>
        <authorList>
            <person name="Kim T."/>
        </authorList>
    </citation>
    <scope>NUCLEOTIDE SEQUENCE [LARGE SCALE GENOMIC DNA]</scope>
    <source>
        <strain evidence="1">TK-2024</strain>
        <tissue evidence="1">Old leaves</tissue>
    </source>
</reference>
<organism evidence="1 2">
    <name type="scientific">Hibiscus sabdariffa</name>
    <name type="common">roselle</name>
    <dbReference type="NCBI Taxonomy" id="183260"/>
    <lineage>
        <taxon>Eukaryota</taxon>
        <taxon>Viridiplantae</taxon>
        <taxon>Streptophyta</taxon>
        <taxon>Embryophyta</taxon>
        <taxon>Tracheophyta</taxon>
        <taxon>Spermatophyta</taxon>
        <taxon>Magnoliopsida</taxon>
        <taxon>eudicotyledons</taxon>
        <taxon>Gunneridae</taxon>
        <taxon>Pentapetalae</taxon>
        <taxon>rosids</taxon>
        <taxon>malvids</taxon>
        <taxon>Malvales</taxon>
        <taxon>Malvaceae</taxon>
        <taxon>Malvoideae</taxon>
        <taxon>Hibiscus</taxon>
    </lineage>
</organism>
<comment type="caution">
    <text evidence="1">The sequence shown here is derived from an EMBL/GenBank/DDBJ whole genome shotgun (WGS) entry which is preliminary data.</text>
</comment>
<proteinExistence type="predicted"/>
<gene>
    <name evidence="1" type="ORF">V6N12_067152</name>
</gene>
<evidence type="ECO:0000313" key="1">
    <source>
        <dbReference type="EMBL" id="KAK8510702.1"/>
    </source>
</evidence>
<dbReference type="Proteomes" id="UP001472677">
    <property type="component" value="Unassembled WGS sequence"/>
</dbReference>
<dbReference type="EMBL" id="JBBPBM010000083">
    <property type="protein sequence ID" value="KAK8510702.1"/>
    <property type="molecule type" value="Genomic_DNA"/>
</dbReference>
<name>A0ABR2BUJ7_9ROSI</name>
<protein>
    <submittedName>
        <fullName evidence="1">Uncharacterized protein</fullName>
    </submittedName>
</protein>
<sequence length="92" mass="10494">MKHDNDGVKIRLRMAQTRQTGSKNDGINSKRLTLNKIDEEDSWRLGFAPNGTRLTGGDTVQCMVGERVIIRGGPVRLRKGLSLREIWDMEWL</sequence>
<evidence type="ECO:0000313" key="2">
    <source>
        <dbReference type="Proteomes" id="UP001472677"/>
    </source>
</evidence>
<keyword evidence="2" id="KW-1185">Reference proteome</keyword>